<name>A0ABT6DE50_9LACO</name>
<dbReference type="RefSeq" id="WP_225439108.1">
    <property type="nucleotide sequence ID" value="NZ_JAIWJG010000019.1"/>
</dbReference>
<accession>A0ABT6DE50</accession>
<gene>
    <name evidence="2" type="ORF">NNA32_11340</name>
</gene>
<dbReference type="Proteomes" id="UP001152867">
    <property type="component" value="Unassembled WGS sequence"/>
</dbReference>
<sequence>MTKRTMDYENLPTGGDYDALPAGNYEMVINKVEERATKSGAESLQLDLVVRNDLDKAPDLSETNAKYHNRHVFVDNWKRHATGEYDADHLDIIMKAAGFPDHKSYDFPDEFISFLYHKPVRVKLSNEDNTYKGQTTKVNRAAPWDFGETEFPQLQHQWKKSNDADSQQGGSSNPFGASKQPADPFAGSGEAIDISDDDLPF</sequence>
<evidence type="ECO:0000313" key="3">
    <source>
        <dbReference type="Proteomes" id="UP001152867"/>
    </source>
</evidence>
<dbReference type="EMBL" id="JANDJP010000019">
    <property type="protein sequence ID" value="MDF9914833.1"/>
    <property type="molecule type" value="Genomic_DNA"/>
</dbReference>
<evidence type="ECO:0000256" key="1">
    <source>
        <dbReference type="SAM" id="MobiDB-lite"/>
    </source>
</evidence>
<protein>
    <submittedName>
        <fullName evidence="2">DUF669 domain-containing protein</fullName>
    </submittedName>
</protein>
<organism evidence="2 3">
    <name type="scientific">Furfurilactobacillus milii</name>
    <dbReference type="NCBI Taxonomy" id="2888272"/>
    <lineage>
        <taxon>Bacteria</taxon>
        <taxon>Bacillati</taxon>
        <taxon>Bacillota</taxon>
        <taxon>Bacilli</taxon>
        <taxon>Lactobacillales</taxon>
        <taxon>Lactobacillaceae</taxon>
        <taxon>Furfurilactobacillus</taxon>
    </lineage>
</organism>
<dbReference type="Pfam" id="PF05037">
    <property type="entry name" value="DUF669"/>
    <property type="match status" value="1"/>
</dbReference>
<feature type="region of interest" description="Disordered" evidence="1">
    <location>
        <begin position="155"/>
        <end position="201"/>
    </location>
</feature>
<evidence type="ECO:0000313" key="2">
    <source>
        <dbReference type="EMBL" id="MDF9914833.1"/>
    </source>
</evidence>
<proteinExistence type="predicted"/>
<dbReference type="InterPro" id="IPR007731">
    <property type="entry name" value="DUF669"/>
</dbReference>
<reference evidence="2" key="1">
    <citation type="submission" date="2022-06" db="EMBL/GenBank/DDBJ databases">
        <title>Antifungal cultures and metabolites of lactic acid bacteria for use in dairy fermentations.</title>
        <authorList>
            <person name="Zhao Z."/>
            <person name="Gaenzle M."/>
        </authorList>
    </citation>
    <scope>NUCLEOTIDE SEQUENCE</scope>
    <source>
        <strain evidence="2">FUA3126</strain>
    </source>
</reference>
<comment type="caution">
    <text evidence="2">The sequence shown here is derived from an EMBL/GenBank/DDBJ whole genome shotgun (WGS) entry which is preliminary data.</text>
</comment>
<keyword evidence="3" id="KW-1185">Reference proteome</keyword>
<feature type="compositionally biased region" description="Polar residues" evidence="1">
    <location>
        <begin position="164"/>
        <end position="175"/>
    </location>
</feature>